<evidence type="ECO:0000313" key="2">
    <source>
        <dbReference type="EMBL" id="KAH1083411.1"/>
    </source>
</evidence>
<protein>
    <submittedName>
        <fullName evidence="2">Uncharacterized protein</fullName>
    </submittedName>
</protein>
<keyword evidence="3" id="KW-1185">Reference proteome</keyword>
<comment type="caution">
    <text evidence="2">The sequence shown here is derived from an EMBL/GenBank/DDBJ whole genome shotgun (WGS) entry which is preliminary data.</text>
</comment>
<dbReference type="AlphaFoldDB" id="A0A9D3VIA5"/>
<feature type="region of interest" description="Disordered" evidence="1">
    <location>
        <begin position="1"/>
        <end position="50"/>
    </location>
</feature>
<accession>A0A9D3VIA5</accession>
<feature type="compositionally biased region" description="Basic and acidic residues" evidence="1">
    <location>
        <begin position="1"/>
        <end position="25"/>
    </location>
</feature>
<organism evidence="2 3">
    <name type="scientific">Gossypium stocksii</name>
    <dbReference type="NCBI Taxonomy" id="47602"/>
    <lineage>
        <taxon>Eukaryota</taxon>
        <taxon>Viridiplantae</taxon>
        <taxon>Streptophyta</taxon>
        <taxon>Embryophyta</taxon>
        <taxon>Tracheophyta</taxon>
        <taxon>Spermatophyta</taxon>
        <taxon>Magnoliopsida</taxon>
        <taxon>eudicotyledons</taxon>
        <taxon>Gunneridae</taxon>
        <taxon>Pentapetalae</taxon>
        <taxon>rosids</taxon>
        <taxon>malvids</taxon>
        <taxon>Malvales</taxon>
        <taxon>Malvaceae</taxon>
        <taxon>Malvoideae</taxon>
        <taxon>Gossypium</taxon>
    </lineage>
</organism>
<dbReference type="EMBL" id="JAIQCV010000007">
    <property type="protein sequence ID" value="KAH1083411.1"/>
    <property type="molecule type" value="Genomic_DNA"/>
</dbReference>
<dbReference type="Proteomes" id="UP000828251">
    <property type="component" value="Unassembled WGS sequence"/>
</dbReference>
<evidence type="ECO:0000313" key="3">
    <source>
        <dbReference type="Proteomes" id="UP000828251"/>
    </source>
</evidence>
<gene>
    <name evidence="2" type="ORF">J1N35_023172</name>
</gene>
<proteinExistence type="predicted"/>
<reference evidence="2 3" key="1">
    <citation type="journal article" date="2021" name="Plant Biotechnol. J.">
        <title>Multi-omics assisted identification of the key and species-specific regulatory components of drought-tolerant mechanisms in Gossypium stocksii.</title>
        <authorList>
            <person name="Yu D."/>
            <person name="Ke L."/>
            <person name="Zhang D."/>
            <person name="Wu Y."/>
            <person name="Sun Y."/>
            <person name="Mei J."/>
            <person name="Sun J."/>
            <person name="Sun Y."/>
        </authorList>
    </citation>
    <scope>NUCLEOTIDE SEQUENCE [LARGE SCALE GENOMIC DNA]</scope>
    <source>
        <strain evidence="3">cv. E1</strain>
        <tissue evidence="2">Leaf</tissue>
    </source>
</reference>
<evidence type="ECO:0000256" key="1">
    <source>
        <dbReference type="SAM" id="MobiDB-lite"/>
    </source>
</evidence>
<name>A0A9D3VIA5_9ROSI</name>
<sequence>MCPSRDQDTRREASDHQQLEEEKHSVPAQNDRVEEDPVWEVQGHHQSKED</sequence>